<dbReference type="AlphaFoldDB" id="A0AAW0YE80"/>
<dbReference type="KEGG" id="kne:92183729"/>
<proteinExistence type="predicted"/>
<organism evidence="2 3">
    <name type="scientific">Kwoniella newhampshirensis</name>
    <dbReference type="NCBI Taxonomy" id="1651941"/>
    <lineage>
        <taxon>Eukaryota</taxon>
        <taxon>Fungi</taxon>
        <taxon>Dikarya</taxon>
        <taxon>Basidiomycota</taxon>
        <taxon>Agaricomycotina</taxon>
        <taxon>Tremellomycetes</taxon>
        <taxon>Tremellales</taxon>
        <taxon>Cryptococcaceae</taxon>
        <taxon>Kwoniella</taxon>
    </lineage>
</organism>
<dbReference type="Proteomes" id="UP001388673">
    <property type="component" value="Unassembled WGS sequence"/>
</dbReference>
<dbReference type="GO" id="GO:0032040">
    <property type="term" value="C:small-subunit processome"/>
    <property type="evidence" value="ECO:0007669"/>
    <property type="project" value="TreeGrafter"/>
</dbReference>
<dbReference type="PANTHER" id="PTHR13237">
    <property type="entry name" value="SOMETHING ABOUT SILENCING PROTEIN 10-RELATED"/>
    <property type="match status" value="1"/>
</dbReference>
<dbReference type="EMBL" id="JBCAWK010000013">
    <property type="protein sequence ID" value="KAK8844624.1"/>
    <property type="molecule type" value="Genomic_DNA"/>
</dbReference>
<feature type="compositionally biased region" description="Basic and acidic residues" evidence="1">
    <location>
        <begin position="354"/>
        <end position="394"/>
    </location>
</feature>
<sequence length="394" mass="42492">MEGDSEAVLSTEDVLKSFGTIQTAVDATTSSSTPLVTKARNIDPSLDFSSGLSLLLLRPHLLLSSLHNLIILLALRLTNAPLLPDASTSSAFSTPFASSSRSRDAIDTAQIAADELAGELVLSQEVMEKVRGLESKLDYQIKKLVGLAEAEEKRGQEVPDDAEDDPLSFRPNPSAILTSRAEPKARREYATASDSEGESSNRNGVYRPPRVAAVPYTESSSSSLKTPRNARKAPALLSEFAATMDGAPLLESTSGLSVRPVTTSAAALKHTNSISQKRAAELARINEFEEENMTRLVTSKREQKRRREDEAALAMGYGIGHSRGRRGRNGLEAELEGVLGERGSKGVWDGVGKLGDRGGALERGKGRRRSGGDDARGGRPKKARFEKELARRRK</sequence>
<feature type="region of interest" description="Disordered" evidence="1">
    <location>
        <begin position="343"/>
        <end position="394"/>
    </location>
</feature>
<comment type="caution">
    <text evidence="2">The sequence shown here is derived from an EMBL/GenBank/DDBJ whole genome shotgun (WGS) entry which is preliminary data.</text>
</comment>
<name>A0AAW0YE80_9TREE</name>
<keyword evidence="3" id="KW-1185">Reference proteome</keyword>
<protein>
    <submittedName>
        <fullName evidence="2">Uncharacterized protein</fullName>
    </submittedName>
</protein>
<evidence type="ECO:0000313" key="3">
    <source>
        <dbReference type="Proteomes" id="UP001388673"/>
    </source>
</evidence>
<dbReference type="RefSeq" id="XP_066799848.1">
    <property type="nucleotide sequence ID" value="XM_066949554.1"/>
</dbReference>
<accession>A0AAW0YE80</accession>
<dbReference type="GO" id="GO:0000462">
    <property type="term" value="P:maturation of SSU-rRNA from tricistronic rRNA transcript (SSU-rRNA, 5.8S rRNA, LSU-rRNA)"/>
    <property type="evidence" value="ECO:0007669"/>
    <property type="project" value="TreeGrafter"/>
</dbReference>
<reference evidence="2 3" key="1">
    <citation type="journal article" date="2024" name="bioRxiv">
        <title>Comparative genomics of Cryptococcus and Kwoniella reveals pathogenesis evolution and contrasting karyotype dynamics via intercentromeric recombination or chromosome fusion.</title>
        <authorList>
            <person name="Coelho M.A."/>
            <person name="David-Palma M."/>
            <person name="Shea T."/>
            <person name="Bowers K."/>
            <person name="McGinley-Smith S."/>
            <person name="Mohammad A.W."/>
            <person name="Gnirke A."/>
            <person name="Yurkov A.M."/>
            <person name="Nowrousian M."/>
            <person name="Sun S."/>
            <person name="Cuomo C.A."/>
            <person name="Heitman J."/>
        </authorList>
    </citation>
    <scope>NUCLEOTIDE SEQUENCE [LARGE SCALE GENOMIC DNA]</scope>
    <source>
        <strain evidence="2 3">CBS 13917</strain>
    </source>
</reference>
<dbReference type="GeneID" id="92183729"/>
<feature type="region of interest" description="Disordered" evidence="1">
    <location>
        <begin position="150"/>
        <end position="209"/>
    </location>
</feature>
<gene>
    <name evidence="2" type="ORF">IAR55_006471</name>
</gene>
<evidence type="ECO:0000313" key="2">
    <source>
        <dbReference type="EMBL" id="KAK8844624.1"/>
    </source>
</evidence>
<feature type="compositionally biased region" description="Polar residues" evidence="1">
    <location>
        <begin position="192"/>
        <end position="203"/>
    </location>
</feature>
<evidence type="ECO:0000256" key="1">
    <source>
        <dbReference type="SAM" id="MobiDB-lite"/>
    </source>
</evidence>
<dbReference type="PANTHER" id="PTHR13237:SF9">
    <property type="entry name" value="NEUROGUIDIN"/>
    <property type="match status" value="1"/>
</dbReference>